<proteinExistence type="predicted"/>
<dbReference type="EMBL" id="BMAV01002208">
    <property type="protein sequence ID" value="GFY40941.1"/>
    <property type="molecule type" value="Genomic_DNA"/>
</dbReference>
<dbReference type="AlphaFoldDB" id="A0A8X6WVR3"/>
<reference evidence="1" key="1">
    <citation type="submission" date="2020-08" db="EMBL/GenBank/DDBJ databases">
        <title>Multicomponent nature underlies the extraordinary mechanical properties of spider dragline silk.</title>
        <authorList>
            <person name="Kono N."/>
            <person name="Nakamura H."/>
            <person name="Mori M."/>
            <person name="Yoshida Y."/>
            <person name="Ohtoshi R."/>
            <person name="Malay A.D."/>
            <person name="Moran D.A.P."/>
            <person name="Tomita M."/>
            <person name="Numata K."/>
            <person name="Arakawa K."/>
        </authorList>
    </citation>
    <scope>NUCLEOTIDE SEQUENCE</scope>
</reference>
<dbReference type="Proteomes" id="UP000886998">
    <property type="component" value="Unassembled WGS sequence"/>
</dbReference>
<evidence type="ECO:0000313" key="1">
    <source>
        <dbReference type="EMBL" id="GFY40941.1"/>
    </source>
</evidence>
<keyword evidence="2" id="KW-1185">Reference proteome</keyword>
<gene>
    <name evidence="1" type="ORF">TNIN_372811</name>
</gene>
<name>A0A8X6WVR3_9ARAC</name>
<organism evidence="1 2">
    <name type="scientific">Trichonephila inaurata madagascariensis</name>
    <dbReference type="NCBI Taxonomy" id="2747483"/>
    <lineage>
        <taxon>Eukaryota</taxon>
        <taxon>Metazoa</taxon>
        <taxon>Ecdysozoa</taxon>
        <taxon>Arthropoda</taxon>
        <taxon>Chelicerata</taxon>
        <taxon>Arachnida</taxon>
        <taxon>Araneae</taxon>
        <taxon>Araneomorphae</taxon>
        <taxon>Entelegynae</taxon>
        <taxon>Araneoidea</taxon>
        <taxon>Nephilidae</taxon>
        <taxon>Trichonephila</taxon>
        <taxon>Trichonephila inaurata</taxon>
    </lineage>
</organism>
<accession>A0A8X6WVR3</accession>
<comment type="caution">
    <text evidence="1">The sequence shown here is derived from an EMBL/GenBank/DDBJ whole genome shotgun (WGS) entry which is preliminary data.</text>
</comment>
<protein>
    <submittedName>
        <fullName evidence="1">Uncharacterized protein</fullName>
    </submittedName>
</protein>
<evidence type="ECO:0000313" key="2">
    <source>
        <dbReference type="Proteomes" id="UP000886998"/>
    </source>
</evidence>
<sequence>MRRKIASDHLAQPRNRSGFNIYATSAINFNGRSLAGFALSLFHAKGLRCIVWMSHAHPRPRPKPYCAGLKHQSASSSVEA</sequence>